<keyword evidence="2" id="KW-1185">Reference proteome</keyword>
<dbReference type="InterPro" id="IPR025459">
    <property type="entry name" value="DUF4279"/>
</dbReference>
<proteinExistence type="predicted"/>
<reference evidence="1" key="1">
    <citation type="journal article" date="2018" name="Environ. Microbiol.">
        <title>Sporulation capability and amylosome conservation among diverse human colonic and rumen isolates of the keystone starch-degrader Ruminococcus bromii.</title>
        <authorList>
            <person name="Mukhopadhya I."/>
            <person name="Morais S."/>
            <person name="Laverde-Gomez J."/>
            <person name="Sheridan P.O."/>
            <person name="Walker A.W."/>
            <person name="Kelly W."/>
            <person name="Klieve A.V."/>
            <person name="Ouwerkerk D."/>
            <person name="Duncan S.H."/>
            <person name="Louis P."/>
            <person name="Koropatkin N."/>
            <person name="Cockburn D."/>
            <person name="Kibler R."/>
            <person name="Cooper P.J."/>
            <person name="Sandoval C."/>
            <person name="Crost E."/>
            <person name="Juge N."/>
            <person name="Bayer E.A."/>
            <person name="Flint H.J."/>
        </authorList>
    </citation>
    <scope>NUCLEOTIDE SEQUENCE [LARGE SCALE GENOMIC DNA]</scope>
    <source>
        <strain evidence="1">ATCC 27255</strain>
    </source>
</reference>
<dbReference type="Proteomes" id="UP000233425">
    <property type="component" value="Unassembled WGS sequence"/>
</dbReference>
<dbReference type="Pfam" id="PF14106">
    <property type="entry name" value="DUF4279"/>
    <property type="match status" value="1"/>
</dbReference>
<sequence>MEGIMVEFILWTDNPKTDIDKISHYIGIQPIEKKRIGEIRYIGPNKNIEKINEESSLLYSTDYIKTVEVEHAMPKMIDMLKPNLKNIISVINQYKLHAKFCVVVDLPEKPIIYFSSDVIKAMAQLSAEIEFDMYIG</sequence>
<evidence type="ECO:0000313" key="1">
    <source>
        <dbReference type="EMBL" id="PKD32446.1"/>
    </source>
</evidence>
<comment type="caution">
    <text evidence="1">The sequence shown here is derived from an EMBL/GenBank/DDBJ whole genome shotgun (WGS) entry which is preliminary data.</text>
</comment>
<evidence type="ECO:0000313" key="2">
    <source>
        <dbReference type="Proteomes" id="UP000233425"/>
    </source>
</evidence>
<name>A0A2N0UZL8_9FIRM</name>
<organism evidence="1 2">
    <name type="scientific">Ruminococcus bromii</name>
    <dbReference type="NCBI Taxonomy" id="40518"/>
    <lineage>
        <taxon>Bacteria</taxon>
        <taxon>Bacillati</taxon>
        <taxon>Bacillota</taxon>
        <taxon>Clostridia</taxon>
        <taxon>Eubacteriales</taxon>
        <taxon>Oscillospiraceae</taxon>
        <taxon>Ruminococcus</taxon>
    </lineage>
</organism>
<protein>
    <recommendedName>
        <fullName evidence="3">DUF4279 domain-containing protein</fullName>
    </recommendedName>
</protein>
<evidence type="ECO:0008006" key="3">
    <source>
        <dbReference type="Google" id="ProtNLM"/>
    </source>
</evidence>
<dbReference type="RefSeq" id="WP_101028504.1">
    <property type="nucleotide sequence ID" value="NZ_CABMMZ010000026.1"/>
</dbReference>
<gene>
    <name evidence="1" type="ORF">RBATCC27255_00395</name>
</gene>
<dbReference type="AlphaFoldDB" id="A0A2N0UZL8"/>
<accession>A0A2N0UZL8</accession>
<dbReference type="EMBL" id="NNSR01000026">
    <property type="protein sequence ID" value="PKD32446.1"/>
    <property type="molecule type" value="Genomic_DNA"/>
</dbReference>